<name>A0A6J3MDP6_9PEZI</name>
<dbReference type="RefSeq" id="XP_033462760.1">
    <property type="nucleotide sequence ID" value="XM_033599340.1"/>
</dbReference>
<accession>A0A6J3MDP6</accession>
<proteinExistence type="predicted"/>
<reference evidence="2" key="3">
    <citation type="submission" date="2025-08" db="UniProtKB">
        <authorList>
            <consortium name="RefSeq"/>
        </authorList>
    </citation>
    <scope>IDENTIFICATION</scope>
    <source>
        <strain evidence="2">CBS 342.82</strain>
    </source>
</reference>
<dbReference type="AlphaFoldDB" id="A0A6J3MDP6"/>
<reference evidence="2" key="1">
    <citation type="submission" date="2020-01" db="EMBL/GenBank/DDBJ databases">
        <authorList>
            <consortium name="DOE Joint Genome Institute"/>
            <person name="Haridas S."/>
            <person name="Albert R."/>
            <person name="Binder M."/>
            <person name="Bloem J."/>
            <person name="Labutti K."/>
            <person name="Salamov A."/>
            <person name="Andreopoulos B."/>
            <person name="Baker S.E."/>
            <person name="Barry K."/>
            <person name="Bills G."/>
            <person name="Bluhm B.H."/>
            <person name="Cannon C."/>
            <person name="Castanera R."/>
            <person name="Culley D.E."/>
            <person name="Daum C."/>
            <person name="Ezra D."/>
            <person name="Gonzalez J.B."/>
            <person name="Henrissat B."/>
            <person name="Kuo A."/>
            <person name="Liang C."/>
            <person name="Lipzen A."/>
            <person name="Lutzoni F."/>
            <person name="Magnuson J."/>
            <person name="Mondo S."/>
            <person name="Nolan M."/>
            <person name="Ohm R."/>
            <person name="Pangilinan J."/>
            <person name="Park H.-J."/>
            <person name="Ramirez L."/>
            <person name="Alfaro M."/>
            <person name="Sun H."/>
            <person name="Tritt A."/>
            <person name="Yoshinaga Y."/>
            <person name="Zwiers L.-H."/>
            <person name="Turgeon B.G."/>
            <person name="Goodwin S.B."/>
            <person name="Spatafora J.W."/>
            <person name="Crous P.W."/>
            <person name="Grigoriev I.V."/>
        </authorList>
    </citation>
    <scope>NUCLEOTIDE SEQUENCE</scope>
    <source>
        <strain evidence="2">CBS 342.82</strain>
    </source>
</reference>
<protein>
    <submittedName>
        <fullName evidence="2">Uncharacterized protein</fullName>
    </submittedName>
</protein>
<dbReference type="Proteomes" id="UP000504637">
    <property type="component" value="Unplaced"/>
</dbReference>
<sequence>MHTYAILLQAVRSWDDRTSFTLVSGFHHRQPHFLVWRLLPFRLSGSGTFGDGSWITGEYTQLSLLFFTHGHDRTFYRKLCGALALDGLDVRSLVSLFPGCSLSSALKMCRIERCATSLDLGDNSNVVVHNDSSLSPFRDLPKALQCHWAVDGERLRNCDRS</sequence>
<reference evidence="2" key="2">
    <citation type="submission" date="2020-04" db="EMBL/GenBank/DDBJ databases">
        <authorList>
            <consortium name="NCBI Genome Project"/>
        </authorList>
    </citation>
    <scope>NUCLEOTIDE SEQUENCE</scope>
    <source>
        <strain evidence="2">CBS 342.82</strain>
    </source>
</reference>
<evidence type="ECO:0000313" key="2">
    <source>
        <dbReference type="RefSeq" id="XP_033462760.1"/>
    </source>
</evidence>
<evidence type="ECO:0000313" key="1">
    <source>
        <dbReference type="Proteomes" id="UP000504637"/>
    </source>
</evidence>
<dbReference type="GeneID" id="54357139"/>
<gene>
    <name evidence="2" type="ORF">K489DRAFT_166803</name>
</gene>
<keyword evidence="1" id="KW-1185">Reference proteome</keyword>
<organism evidence="2">
    <name type="scientific">Dissoconium aciculare CBS 342.82</name>
    <dbReference type="NCBI Taxonomy" id="1314786"/>
    <lineage>
        <taxon>Eukaryota</taxon>
        <taxon>Fungi</taxon>
        <taxon>Dikarya</taxon>
        <taxon>Ascomycota</taxon>
        <taxon>Pezizomycotina</taxon>
        <taxon>Dothideomycetes</taxon>
        <taxon>Dothideomycetidae</taxon>
        <taxon>Mycosphaerellales</taxon>
        <taxon>Dissoconiaceae</taxon>
        <taxon>Dissoconium</taxon>
    </lineage>
</organism>